<sequence>SLELHGRNITAFLVESFQGEAGCVSPPSVAAVAHTIQHYRALPPGSTTACAPTLSSLVSAVLADRDIMLCITPREHGSTYGGSALLPPSPAC</sequence>
<reference evidence="1" key="1">
    <citation type="submission" date="2023-03" db="EMBL/GenBank/DDBJ databases">
        <title>Massive genome expansion in bonnet fungi (Mycena s.s.) driven by repeated elements and novel gene families across ecological guilds.</title>
        <authorList>
            <consortium name="Lawrence Berkeley National Laboratory"/>
            <person name="Harder C.B."/>
            <person name="Miyauchi S."/>
            <person name="Viragh M."/>
            <person name="Kuo A."/>
            <person name="Thoen E."/>
            <person name="Andreopoulos B."/>
            <person name="Lu D."/>
            <person name="Skrede I."/>
            <person name="Drula E."/>
            <person name="Henrissat B."/>
            <person name="Morin E."/>
            <person name="Kohler A."/>
            <person name="Barry K."/>
            <person name="LaButti K."/>
            <person name="Morin E."/>
            <person name="Salamov A."/>
            <person name="Lipzen A."/>
            <person name="Mereny Z."/>
            <person name="Hegedus B."/>
            <person name="Baldrian P."/>
            <person name="Stursova M."/>
            <person name="Weitz H."/>
            <person name="Taylor A."/>
            <person name="Grigoriev I.V."/>
            <person name="Nagy L.G."/>
            <person name="Martin F."/>
            <person name="Kauserud H."/>
        </authorList>
    </citation>
    <scope>NUCLEOTIDE SEQUENCE</scope>
    <source>
        <strain evidence="1">9144</strain>
    </source>
</reference>
<gene>
    <name evidence="1" type="ORF">GGX14DRAFT_366308</name>
</gene>
<dbReference type="Proteomes" id="UP001219525">
    <property type="component" value="Unassembled WGS sequence"/>
</dbReference>
<accession>A0AAD6VAK5</accession>
<protein>
    <submittedName>
        <fullName evidence="1">Uncharacterized protein</fullName>
    </submittedName>
</protein>
<feature type="non-terminal residue" evidence="1">
    <location>
        <position position="1"/>
    </location>
</feature>
<dbReference type="SUPFAM" id="SSF53383">
    <property type="entry name" value="PLP-dependent transferases"/>
    <property type="match status" value="1"/>
</dbReference>
<dbReference type="AlphaFoldDB" id="A0AAD6VAK5"/>
<evidence type="ECO:0000313" key="2">
    <source>
        <dbReference type="Proteomes" id="UP001219525"/>
    </source>
</evidence>
<evidence type="ECO:0000313" key="1">
    <source>
        <dbReference type="EMBL" id="KAJ7207462.1"/>
    </source>
</evidence>
<dbReference type="InterPro" id="IPR015424">
    <property type="entry name" value="PyrdxlP-dep_Trfase"/>
</dbReference>
<comment type="caution">
    <text evidence="1">The sequence shown here is derived from an EMBL/GenBank/DDBJ whole genome shotgun (WGS) entry which is preliminary data.</text>
</comment>
<dbReference type="EMBL" id="JARJCW010000036">
    <property type="protein sequence ID" value="KAJ7207462.1"/>
    <property type="molecule type" value="Genomic_DNA"/>
</dbReference>
<keyword evidence="2" id="KW-1185">Reference proteome</keyword>
<organism evidence="1 2">
    <name type="scientific">Mycena pura</name>
    <dbReference type="NCBI Taxonomy" id="153505"/>
    <lineage>
        <taxon>Eukaryota</taxon>
        <taxon>Fungi</taxon>
        <taxon>Dikarya</taxon>
        <taxon>Basidiomycota</taxon>
        <taxon>Agaricomycotina</taxon>
        <taxon>Agaricomycetes</taxon>
        <taxon>Agaricomycetidae</taxon>
        <taxon>Agaricales</taxon>
        <taxon>Marasmiineae</taxon>
        <taxon>Mycenaceae</taxon>
        <taxon>Mycena</taxon>
    </lineage>
</organism>
<name>A0AAD6VAK5_9AGAR</name>
<proteinExistence type="predicted"/>